<gene>
    <name evidence="2" type="ORF">BN2475_1290019</name>
</gene>
<feature type="region of interest" description="Disordered" evidence="1">
    <location>
        <begin position="1"/>
        <end position="21"/>
    </location>
</feature>
<evidence type="ECO:0000313" key="3">
    <source>
        <dbReference type="Proteomes" id="UP000187012"/>
    </source>
</evidence>
<reference evidence="2 3" key="1">
    <citation type="submission" date="2016-12" db="EMBL/GenBank/DDBJ databases">
        <authorList>
            <person name="Song W.-J."/>
            <person name="Kurnit D.M."/>
        </authorList>
    </citation>
    <scope>NUCLEOTIDE SEQUENCE [LARGE SCALE GENOMIC DNA]</scope>
    <source>
        <strain evidence="2 3">STM7296</strain>
    </source>
</reference>
<name>A0A1N7SP28_9BURK</name>
<feature type="region of interest" description="Disordered" evidence="1">
    <location>
        <begin position="38"/>
        <end position="59"/>
    </location>
</feature>
<accession>A0A1N7SP28</accession>
<dbReference type="Proteomes" id="UP000187012">
    <property type="component" value="Unassembled WGS sequence"/>
</dbReference>
<organism evidence="2 3">
    <name type="scientific">Paraburkholderia ribeironis</name>
    <dbReference type="NCBI Taxonomy" id="1247936"/>
    <lineage>
        <taxon>Bacteria</taxon>
        <taxon>Pseudomonadati</taxon>
        <taxon>Pseudomonadota</taxon>
        <taxon>Betaproteobacteria</taxon>
        <taxon>Burkholderiales</taxon>
        <taxon>Burkholderiaceae</taxon>
        <taxon>Paraburkholderia</taxon>
    </lineage>
</organism>
<sequence length="59" mass="6795">MPNDTTRHDRQDDTTGRIADNQIFGLLTDDVVNPRWRNRDAQGKAWSEQPPAECADQDR</sequence>
<proteinExistence type="predicted"/>
<evidence type="ECO:0000313" key="2">
    <source>
        <dbReference type="EMBL" id="SIT49200.1"/>
    </source>
</evidence>
<dbReference type="EMBL" id="CYGX02000129">
    <property type="protein sequence ID" value="SIT49200.1"/>
    <property type="molecule type" value="Genomic_DNA"/>
</dbReference>
<evidence type="ECO:0000256" key="1">
    <source>
        <dbReference type="SAM" id="MobiDB-lite"/>
    </source>
</evidence>
<dbReference type="AlphaFoldDB" id="A0A1N7SP28"/>
<feature type="compositionally biased region" description="Basic and acidic residues" evidence="1">
    <location>
        <begin position="1"/>
        <end position="15"/>
    </location>
</feature>
<protein>
    <submittedName>
        <fullName evidence="2">Uncharacterized protein</fullName>
    </submittedName>
</protein>
<keyword evidence="3" id="KW-1185">Reference proteome</keyword>